<proteinExistence type="predicted"/>
<feature type="region of interest" description="Disordered" evidence="1">
    <location>
        <begin position="1"/>
        <end position="63"/>
    </location>
</feature>
<reference evidence="2" key="1">
    <citation type="submission" date="2016-04" db="EMBL/GenBank/DDBJ databases">
        <authorList>
            <person name="Evans L.H."/>
            <person name="Alamgir A."/>
            <person name="Owens N."/>
            <person name="Weber N.D."/>
            <person name="Virtaneva K."/>
            <person name="Barbian K."/>
            <person name="Babar A."/>
            <person name="Rosenke K."/>
        </authorList>
    </citation>
    <scope>NUCLEOTIDE SEQUENCE</scope>
    <source>
        <strain evidence="2">Nono1</strain>
    </source>
</reference>
<organism evidence="2">
    <name type="scientific">Nonomuraea gerenzanensis</name>
    <dbReference type="NCBI Taxonomy" id="93944"/>
    <lineage>
        <taxon>Bacteria</taxon>
        <taxon>Bacillati</taxon>
        <taxon>Actinomycetota</taxon>
        <taxon>Actinomycetes</taxon>
        <taxon>Streptosporangiales</taxon>
        <taxon>Streptosporangiaceae</taxon>
        <taxon>Nonomuraea</taxon>
    </lineage>
</organism>
<sequence>MPQAPKQRAERFAQPSPSRSPCAKPGISVTCHEMPQVKLSGPDRCSSPRRRLPAVRAARSPSP</sequence>
<evidence type="ECO:0000313" key="2">
    <source>
        <dbReference type="EMBL" id="SBO94892.1"/>
    </source>
</evidence>
<dbReference type="AlphaFoldDB" id="A0A1M4E7Y6"/>
<feature type="compositionally biased region" description="Low complexity" evidence="1">
    <location>
        <begin position="54"/>
        <end position="63"/>
    </location>
</feature>
<accession>A0A1M4E7Y6</accession>
<evidence type="ECO:0000256" key="1">
    <source>
        <dbReference type="SAM" id="MobiDB-lite"/>
    </source>
</evidence>
<dbReference type="EMBL" id="LT559118">
    <property type="protein sequence ID" value="SBO94892.1"/>
    <property type="molecule type" value="Genomic_DNA"/>
</dbReference>
<name>A0A1M4E7Y6_9ACTN</name>
<gene>
    <name evidence="2" type="ORF">BN4615_P4408</name>
</gene>
<protein>
    <submittedName>
        <fullName evidence="2">Uncharacterized protein</fullName>
    </submittedName>
</protein>